<protein>
    <submittedName>
        <fullName evidence="1">Uncharacterized protein</fullName>
    </submittedName>
</protein>
<name>A0A0A8YYQ4_ARUDO</name>
<evidence type="ECO:0000313" key="1">
    <source>
        <dbReference type="EMBL" id="JAD27742.1"/>
    </source>
</evidence>
<accession>A0A0A8YYQ4</accession>
<dbReference type="EMBL" id="GBRH01270153">
    <property type="protein sequence ID" value="JAD27742.1"/>
    <property type="molecule type" value="Transcribed_RNA"/>
</dbReference>
<reference evidence="1" key="1">
    <citation type="submission" date="2014-09" db="EMBL/GenBank/DDBJ databases">
        <authorList>
            <person name="Magalhaes I.L.F."/>
            <person name="Oliveira U."/>
            <person name="Santos F.R."/>
            <person name="Vidigal T.H.D.A."/>
            <person name="Brescovit A.D."/>
            <person name="Santos A.J."/>
        </authorList>
    </citation>
    <scope>NUCLEOTIDE SEQUENCE</scope>
    <source>
        <tissue evidence="1">Shoot tissue taken approximately 20 cm above the soil surface</tissue>
    </source>
</reference>
<reference evidence="1" key="2">
    <citation type="journal article" date="2015" name="Data Brief">
        <title>Shoot transcriptome of the giant reed, Arundo donax.</title>
        <authorList>
            <person name="Barrero R.A."/>
            <person name="Guerrero F.D."/>
            <person name="Moolhuijzen P."/>
            <person name="Goolsby J.A."/>
            <person name="Tidwell J."/>
            <person name="Bellgard S.E."/>
            <person name="Bellgard M.I."/>
        </authorList>
    </citation>
    <scope>NUCLEOTIDE SEQUENCE</scope>
    <source>
        <tissue evidence="1">Shoot tissue taken approximately 20 cm above the soil surface</tissue>
    </source>
</reference>
<dbReference type="AlphaFoldDB" id="A0A0A8YYQ4"/>
<proteinExistence type="predicted"/>
<organism evidence="1">
    <name type="scientific">Arundo donax</name>
    <name type="common">Giant reed</name>
    <name type="synonym">Donax arundinaceus</name>
    <dbReference type="NCBI Taxonomy" id="35708"/>
    <lineage>
        <taxon>Eukaryota</taxon>
        <taxon>Viridiplantae</taxon>
        <taxon>Streptophyta</taxon>
        <taxon>Embryophyta</taxon>
        <taxon>Tracheophyta</taxon>
        <taxon>Spermatophyta</taxon>
        <taxon>Magnoliopsida</taxon>
        <taxon>Liliopsida</taxon>
        <taxon>Poales</taxon>
        <taxon>Poaceae</taxon>
        <taxon>PACMAD clade</taxon>
        <taxon>Arundinoideae</taxon>
        <taxon>Arundineae</taxon>
        <taxon>Arundo</taxon>
    </lineage>
</organism>
<sequence length="72" mass="8771">MAMFMVNAFRCAEQWRHNPVLLVPKKRINFWYWELLISCYWELAFSELRQKMVILILPERECQAVVNKDLPL</sequence>